<dbReference type="PANTHER" id="PTHR11140">
    <property type="entry name" value="PRE-MRNA SPLICING FACTOR PRP8"/>
    <property type="match status" value="1"/>
</dbReference>
<dbReference type="GO" id="GO:0097157">
    <property type="term" value="F:pre-mRNA intronic binding"/>
    <property type="evidence" value="ECO:0007669"/>
    <property type="project" value="TreeGrafter"/>
</dbReference>
<dbReference type="EMBL" id="LXFE01001945">
    <property type="protein sequence ID" value="OLL23294.1"/>
    <property type="molecule type" value="Genomic_DNA"/>
</dbReference>
<dbReference type="GO" id="GO:0030623">
    <property type="term" value="F:U5 snRNA binding"/>
    <property type="evidence" value="ECO:0007669"/>
    <property type="project" value="TreeGrafter"/>
</dbReference>
<protein>
    <submittedName>
        <fullName evidence="2">Pre-mRNA-splicing factor spp42</fullName>
    </submittedName>
</protein>
<dbReference type="GO" id="GO:0071013">
    <property type="term" value="C:catalytic step 2 spliceosome"/>
    <property type="evidence" value="ECO:0007669"/>
    <property type="project" value="TreeGrafter"/>
</dbReference>
<dbReference type="GO" id="GO:0030620">
    <property type="term" value="F:U2 snRNA binding"/>
    <property type="evidence" value="ECO:0007669"/>
    <property type="project" value="TreeGrafter"/>
</dbReference>
<dbReference type="PANTHER" id="PTHR11140:SF0">
    <property type="entry name" value="PRE-MRNA-PROCESSING-SPLICING FACTOR 8"/>
    <property type="match status" value="1"/>
</dbReference>
<dbReference type="Proteomes" id="UP000186594">
    <property type="component" value="Unassembled WGS sequence"/>
</dbReference>
<dbReference type="OrthoDB" id="4088623at2759"/>
<dbReference type="Pfam" id="PF08084">
    <property type="entry name" value="PROCT"/>
    <property type="match status" value="1"/>
</dbReference>
<evidence type="ECO:0000313" key="2">
    <source>
        <dbReference type="EMBL" id="OLL23294.1"/>
    </source>
</evidence>
<name>A0A1U7LKW6_NEOID</name>
<evidence type="ECO:0000313" key="3">
    <source>
        <dbReference type="Proteomes" id="UP000186594"/>
    </source>
</evidence>
<comment type="caution">
    <text evidence="2">The sequence shown here is derived from an EMBL/GenBank/DDBJ whole genome shotgun (WGS) entry which is preliminary data.</text>
</comment>
<dbReference type="InterPro" id="IPR037518">
    <property type="entry name" value="MPN"/>
</dbReference>
<dbReference type="GO" id="GO:0030619">
    <property type="term" value="F:U1 snRNA binding"/>
    <property type="evidence" value="ECO:0007669"/>
    <property type="project" value="TreeGrafter"/>
</dbReference>
<dbReference type="FunFam" id="3.40.140.10:FF:000002">
    <property type="entry name" value="Pre-mRNA-processing-splicing factor 8"/>
    <property type="match status" value="1"/>
</dbReference>
<dbReference type="PROSITE" id="PS50249">
    <property type="entry name" value="MPN"/>
    <property type="match status" value="1"/>
</dbReference>
<evidence type="ECO:0000259" key="1">
    <source>
        <dbReference type="PROSITE" id="PS50249"/>
    </source>
</evidence>
<accession>A0A1U7LKW6</accession>
<dbReference type="OMA" id="EISCIVM"/>
<dbReference type="STRING" id="1198029.A0A1U7LKW6"/>
<dbReference type="AlphaFoldDB" id="A0A1U7LKW6"/>
<dbReference type="InterPro" id="IPR012984">
    <property type="entry name" value="PROCT"/>
</dbReference>
<dbReference type="Gene3D" id="3.40.140.10">
    <property type="entry name" value="Cytidine Deaminase, domain 2"/>
    <property type="match status" value="1"/>
</dbReference>
<reference evidence="2 3" key="1">
    <citation type="submission" date="2016-04" db="EMBL/GenBank/DDBJ databases">
        <title>Evolutionary innovation and constraint leading to complex multicellularity in the Ascomycota.</title>
        <authorList>
            <person name="Cisse O."/>
            <person name="Nguyen A."/>
            <person name="Hewitt D.A."/>
            <person name="Jedd G."/>
            <person name="Stajich J.E."/>
        </authorList>
    </citation>
    <scope>NUCLEOTIDE SEQUENCE [LARGE SCALE GENOMIC DNA]</scope>
    <source>
        <strain evidence="2 3">DAH-3</strain>
    </source>
</reference>
<dbReference type="GO" id="GO:0017070">
    <property type="term" value="F:U6 snRNA binding"/>
    <property type="evidence" value="ECO:0007669"/>
    <property type="project" value="TreeGrafter"/>
</dbReference>
<organism evidence="2 3">
    <name type="scientific">Neolecta irregularis (strain DAH-3)</name>
    <dbReference type="NCBI Taxonomy" id="1198029"/>
    <lineage>
        <taxon>Eukaryota</taxon>
        <taxon>Fungi</taxon>
        <taxon>Dikarya</taxon>
        <taxon>Ascomycota</taxon>
        <taxon>Taphrinomycotina</taxon>
        <taxon>Neolectales</taxon>
        <taxon>Neolectaceae</taxon>
        <taxon>Neolecta</taxon>
    </lineage>
</organism>
<sequence length="183" mass="20542">GSNRFVQLPHRLPEHEHLLKDLEPLGWLHTQSSEAPYLSSVDATIHARLMKEHKEWDARTITMTVSFTPGSVSLAAYAITPEGYEWGAKNQDMGGNPQGFSPSMADKLQLLISNRIMGFFLVPTDDVWSYAFKGAAWTEKMPFSMKLDNPIPFYAAPHRAGHFLSFTGLEEQETEGDRNDAFA</sequence>
<feature type="non-terminal residue" evidence="2">
    <location>
        <position position="1"/>
    </location>
</feature>
<feature type="domain" description="MPN" evidence="1">
    <location>
        <begin position="1"/>
        <end position="83"/>
    </location>
</feature>
<dbReference type="GO" id="GO:0005682">
    <property type="term" value="C:U5 snRNP"/>
    <property type="evidence" value="ECO:0007669"/>
    <property type="project" value="TreeGrafter"/>
</dbReference>
<proteinExistence type="predicted"/>
<dbReference type="InterPro" id="IPR027652">
    <property type="entry name" value="PRP8"/>
</dbReference>
<keyword evidence="3" id="KW-1185">Reference proteome</keyword>
<dbReference type="GO" id="GO:0000244">
    <property type="term" value="P:spliceosomal tri-snRNP complex assembly"/>
    <property type="evidence" value="ECO:0007669"/>
    <property type="project" value="TreeGrafter"/>
</dbReference>
<gene>
    <name evidence="2" type="ORF">NEOLI_004775</name>
</gene>